<dbReference type="SUPFAM" id="SSF48452">
    <property type="entry name" value="TPR-like"/>
    <property type="match status" value="1"/>
</dbReference>
<evidence type="ECO:0000313" key="4">
    <source>
        <dbReference type="EMBL" id="TDP85089.1"/>
    </source>
</evidence>
<organism evidence="4 5">
    <name type="scientific">Oharaeibacter diazotrophicus</name>
    <dbReference type="NCBI Taxonomy" id="1920512"/>
    <lineage>
        <taxon>Bacteria</taxon>
        <taxon>Pseudomonadati</taxon>
        <taxon>Pseudomonadota</taxon>
        <taxon>Alphaproteobacteria</taxon>
        <taxon>Hyphomicrobiales</taxon>
        <taxon>Pleomorphomonadaceae</taxon>
        <taxon>Oharaeibacter</taxon>
    </lineage>
</organism>
<feature type="region of interest" description="Disordered" evidence="3">
    <location>
        <begin position="112"/>
        <end position="203"/>
    </location>
</feature>
<dbReference type="NCBIfam" id="TIGR02795">
    <property type="entry name" value="tol_pal_ybgF"/>
    <property type="match status" value="1"/>
</dbReference>
<comment type="caution">
    <text evidence="4">The sequence shown here is derived from an EMBL/GenBank/DDBJ whole genome shotgun (WGS) entry which is preliminary data.</text>
</comment>
<keyword evidence="2" id="KW-0802">TPR repeat</keyword>
<feature type="region of interest" description="Disordered" evidence="3">
    <location>
        <begin position="216"/>
        <end position="270"/>
    </location>
</feature>
<comment type="function">
    <text evidence="1">Mediates coordination of peptidoglycan synthesis and outer membrane constriction during cell division.</text>
</comment>
<evidence type="ECO:0000313" key="5">
    <source>
        <dbReference type="Proteomes" id="UP000294547"/>
    </source>
</evidence>
<dbReference type="HAMAP" id="MF_02066">
    <property type="entry name" value="CpoB"/>
    <property type="match status" value="1"/>
</dbReference>
<feature type="coiled-coil region" evidence="1">
    <location>
        <begin position="56"/>
        <end position="104"/>
    </location>
</feature>
<dbReference type="InterPro" id="IPR014162">
    <property type="entry name" value="CpoB_C"/>
</dbReference>
<evidence type="ECO:0000256" key="1">
    <source>
        <dbReference type="HAMAP-Rule" id="MF_02066"/>
    </source>
</evidence>
<sequence precursor="true">MIAETTGRLLRTTRRLTAAAGLLVLSAGAAAAAFGAVPIPPADVPGGSAADGRIVLAQSSADVAQQSMRIDRLEDQMRQLNGRIDEMTYSLQQIQQLLQRMQEDNEFRFQELEKGGKPRKKSEAPAAPGTGDFAAADLGTGTPPSGDVLSTGTPDVPADIAAGFSIEPPLDGGGAPSDGSGQGWGAPPANLGNLPADGGFSGGGGAPLDLSAIARGDLGTSSQPLPPAGLPGVSGATDPAPGLPPPVASAPLAPPPGLATPPPSDQSEVRVASLGNGQEDARAAYDRAYGYVVSGDYATAEESLKRFLADHPRDKLAGNARFWLGETYYARGNYRDAADAFLTTYRDYPKNPKAPDSLLKLGLSLEGLGETEAACATYREVEKKFPGASGALLGKVSAQKSKAGC</sequence>
<keyword evidence="5" id="KW-1185">Reference proteome</keyword>
<dbReference type="InterPro" id="IPR011990">
    <property type="entry name" value="TPR-like_helical_dom_sf"/>
</dbReference>
<evidence type="ECO:0000256" key="3">
    <source>
        <dbReference type="SAM" id="MobiDB-lite"/>
    </source>
</evidence>
<comment type="subcellular location">
    <subcellularLocation>
        <location evidence="1">Periplasm</location>
    </subcellularLocation>
</comment>
<name>A0A4R6RFI2_9HYPH</name>
<comment type="similarity">
    <text evidence="1">Belongs to the CpoB family.</text>
</comment>
<evidence type="ECO:0000256" key="2">
    <source>
        <dbReference type="PROSITE-ProRule" id="PRU00339"/>
    </source>
</evidence>
<feature type="compositionally biased region" description="Pro residues" evidence="3">
    <location>
        <begin position="241"/>
        <end position="264"/>
    </location>
</feature>
<dbReference type="RefSeq" id="WP_208112174.1">
    <property type="nucleotide sequence ID" value="NZ_BSPM01000004.1"/>
</dbReference>
<feature type="chain" id="PRO_5021054461" description="Cell division coordinator CpoB" evidence="1">
    <location>
        <begin position="32"/>
        <end position="405"/>
    </location>
</feature>
<gene>
    <name evidence="1" type="primary">cpoB</name>
    <name evidence="4" type="ORF">EDD54_1934</name>
</gene>
<keyword evidence="1" id="KW-0131">Cell cycle</keyword>
<dbReference type="Proteomes" id="UP000294547">
    <property type="component" value="Unassembled WGS sequence"/>
</dbReference>
<proteinExistence type="inferred from homology"/>
<dbReference type="InterPro" id="IPR019734">
    <property type="entry name" value="TPR_rpt"/>
</dbReference>
<dbReference type="InterPro" id="IPR034706">
    <property type="entry name" value="CpoB"/>
</dbReference>
<keyword evidence="1" id="KW-0175">Coiled coil</keyword>
<dbReference type="GO" id="GO:0043093">
    <property type="term" value="P:FtsZ-dependent cytokinesis"/>
    <property type="evidence" value="ECO:0007669"/>
    <property type="project" value="UniProtKB-UniRule"/>
</dbReference>
<reference evidence="4 5" key="1">
    <citation type="submission" date="2019-03" db="EMBL/GenBank/DDBJ databases">
        <title>Genomic Encyclopedia of Type Strains, Phase IV (KMG-IV): sequencing the most valuable type-strain genomes for metagenomic binning, comparative biology and taxonomic classification.</title>
        <authorList>
            <person name="Goeker M."/>
        </authorList>
    </citation>
    <scope>NUCLEOTIDE SEQUENCE [LARGE SCALE GENOMIC DNA]</scope>
    <source>
        <strain evidence="4 5">DSM 102969</strain>
    </source>
</reference>
<dbReference type="Gene3D" id="1.25.40.10">
    <property type="entry name" value="Tetratricopeptide repeat domain"/>
    <property type="match status" value="1"/>
</dbReference>
<keyword evidence="1" id="KW-0132">Cell division</keyword>
<feature type="signal peptide" evidence="1">
    <location>
        <begin position="1"/>
        <end position="31"/>
    </location>
</feature>
<dbReference type="Pfam" id="PF13174">
    <property type="entry name" value="TPR_6"/>
    <property type="match status" value="1"/>
</dbReference>
<dbReference type="AlphaFoldDB" id="A0A4R6RFI2"/>
<accession>A0A4R6RFI2</accession>
<keyword evidence="1" id="KW-0732">Signal</keyword>
<dbReference type="Pfam" id="PF13432">
    <property type="entry name" value="TPR_16"/>
    <property type="match status" value="1"/>
</dbReference>
<protein>
    <recommendedName>
        <fullName evidence="1">Cell division coordinator CpoB</fullName>
    </recommendedName>
</protein>
<feature type="compositionally biased region" description="Gly residues" evidence="3">
    <location>
        <begin position="171"/>
        <end position="184"/>
    </location>
</feature>
<dbReference type="GO" id="GO:0030288">
    <property type="term" value="C:outer membrane-bounded periplasmic space"/>
    <property type="evidence" value="ECO:0007669"/>
    <property type="project" value="UniProtKB-UniRule"/>
</dbReference>
<dbReference type="PROSITE" id="PS50005">
    <property type="entry name" value="TPR"/>
    <property type="match status" value="1"/>
</dbReference>
<feature type="repeat" description="TPR" evidence="2">
    <location>
        <begin position="318"/>
        <end position="351"/>
    </location>
</feature>
<keyword evidence="1" id="KW-0574">Periplasm</keyword>
<dbReference type="EMBL" id="SNXY01000007">
    <property type="protein sequence ID" value="TDP85089.1"/>
    <property type="molecule type" value="Genomic_DNA"/>
</dbReference>